<dbReference type="AlphaFoldDB" id="T1AD00"/>
<accession>T1AD00</accession>
<dbReference type="SUPFAM" id="SSF89447">
    <property type="entry name" value="AbrB/MazE/MraZ-like"/>
    <property type="match status" value="1"/>
</dbReference>
<dbReference type="EMBL" id="AUZY01010129">
    <property type="protein sequence ID" value="EQD39745.1"/>
    <property type="molecule type" value="Genomic_DNA"/>
</dbReference>
<reference evidence="1" key="1">
    <citation type="submission" date="2013-08" db="EMBL/GenBank/DDBJ databases">
        <authorList>
            <person name="Mendez C."/>
            <person name="Richter M."/>
            <person name="Ferrer M."/>
            <person name="Sanchez J."/>
        </authorList>
    </citation>
    <scope>NUCLEOTIDE SEQUENCE</scope>
</reference>
<evidence type="ECO:0000313" key="1">
    <source>
        <dbReference type="EMBL" id="EQD39745.1"/>
    </source>
</evidence>
<sequence length="87" mass="9138">MQAVTLTIRAIGNSKGIVLPKPVLAQIGLEGTSNVAMTVEHGAIVLRKPAEPVRAGWAEAAQSLAAQGDDELIMGEFGNQNDTELAW</sequence>
<proteinExistence type="predicted"/>
<reference evidence="1" key="2">
    <citation type="journal article" date="2014" name="ISME J.">
        <title>Microbial stratification in low pH oxic and suboxic macroscopic growths along an acid mine drainage.</title>
        <authorList>
            <person name="Mendez-Garcia C."/>
            <person name="Mesa V."/>
            <person name="Sprenger R.R."/>
            <person name="Richter M."/>
            <person name="Diez M.S."/>
            <person name="Solano J."/>
            <person name="Bargiela R."/>
            <person name="Golyshina O.V."/>
            <person name="Manteca A."/>
            <person name="Ramos J.L."/>
            <person name="Gallego J.R."/>
            <person name="Llorente I."/>
            <person name="Martins Dos Santos V.A."/>
            <person name="Jensen O.N."/>
            <person name="Pelaez A.I."/>
            <person name="Sanchez J."/>
            <person name="Ferrer M."/>
        </authorList>
    </citation>
    <scope>NUCLEOTIDE SEQUENCE</scope>
</reference>
<name>T1AD00_9ZZZZ</name>
<organism evidence="1">
    <name type="scientific">mine drainage metagenome</name>
    <dbReference type="NCBI Taxonomy" id="410659"/>
    <lineage>
        <taxon>unclassified sequences</taxon>
        <taxon>metagenomes</taxon>
        <taxon>ecological metagenomes</taxon>
    </lineage>
</organism>
<dbReference type="InterPro" id="IPR037914">
    <property type="entry name" value="SpoVT-AbrB_sf"/>
</dbReference>
<protein>
    <submittedName>
        <fullName evidence="1">Transcriptional regulator/antitoxin, MazE</fullName>
    </submittedName>
</protein>
<comment type="caution">
    <text evidence="1">The sequence shown here is derived from an EMBL/GenBank/DDBJ whole genome shotgun (WGS) entry which is preliminary data.</text>
</comment>
<dbReference type="Gene3D" id="2.10.260.10">
    <property type="match status" value="1"/>
</dbReference>
<gene>
    <name evidence="1" type="ORF">B1B_15244</name>
</gene>